<protein>
    <recommendedName>
        <fullName evidence="3">ATP-dependent DNA helicase RecG C-terminal domain-containing protein</fullName>
    </recommendedName>
</protein>
<evidence type="ECO:0000313" key="1">
    <source>
        <dbReference type="EMBL" id="SHK09743.1"/>
    </source>
</evidence>
<proteinExistence type="predicted"/>
<gene>
    <name evidence="1" type="ORF">SAMN05720469_10159</name>
</gene>
<keyword evidence="2" id="KW-1185">Reference proteome</keyword>
<sequence length="140" mass="15753">MLHIAPEMITADQVIKLGFIESWGRGICKIQQGPRNAKLKSPVFEANMGGMLVTIFREKTVPETAQKTAQKITHILSTKQQEILNYLSTHPSASRNEIIENIPDISEDGVNYNLKGRQQKGIIKRWTLGSEWGVAERLIL</sequence>
<organism evidence="1 2">
    <name type="scientific">Fibrobacter intestinalis</name>
    <dbReference type="NCBI Taxonomy" id="28122"/>
    <lineage>
        <taxon>Bacteria</taxon>
        <taxon>Pseudomonadati</taxon>
        <taxon>Fibrobacterota</taxon>
        <taxon>Fibrobacteria</taxon>
        <taxon>Fibrobacterales</taxon>
        <taxon>Fibrobacteraceae</taxon>
        <taxon>Fibrobacter</taxon>
    </lineage>
</organism>
<reference evidence="2" key="1">
    <citation type="submission" date="2016-11" db="EMBL/GenBank/DDBJ databases">
        <authorList>
            <person name="Varghese N."/>
            <person name="Submissions S."/>
        </authorList>
    </citation>
    <scope>NUCLEOTIDE SEQUENCE [LARGE SCALE GENOMIC DNA]</scope>
    <source>
        <strain evidence="2">UWOS</strain>
    </source>
</reference>
<name>A0A1M6PP73_9BACT</name>
<dbReference type="EMBL" id="FRAW01000001">
    <property type="protein sequence ID" value="SHK09743.1"/>
    <property type="molecule type" value="Genomic_DNA"/>
</dbReference>
<dbReference type="Proteomes" id="UP000184275">
    <property type="component" value="Unassembled WGS sequence"/>
</dbReference>
<accession>A0A1M6PP73</accession>
<dbReference type="AlphaFoldDB" id="A0A1M6PP73"/>
<evidence type="ECO:0008006" key="3">
    <source>
        <dbReference type="Google" id="ProtNLM"/>
    </source>
</evidence>
<dbReference type="PANTHER" id="PTHR30595:SF6">
    <property type="entry name" value="SCHLAFEN ALBA-2 DOMAIN-CONTAINING PROTEIN"/>
    <property type="match status" value="1"/>
</dbReference>
<dbReference type="PANTHER" id="PTHR30595">
    <property type="entry name" value="GLPR-RELATED TRANSCRIPTIONAL REPRESSOR"/>
    <property type="match status" value="1"/>
</dbReference>
<evidence type="ECO:0000313" key="2">
    <source>
        <dbReference type="Proteomes" id="UP000184275"/>
    </source>
</evidence>